<dbReference type="NCBIfam" id="NF002378">
    <property type="entry name" value="PRK01372.1"/>
    <property type="match status" value="1"/>
</dbReference>
<keyword evidence="12 20" id="KW-0460">Magnesium</keyword>
<dbReference type="InterPro" id="IPR011761">
    <property type="entry name" value="ATP-grasp"/>
</dbReference>
<keyword evidence="10 21" id="KW-0547">Nucleotide-binding</keyword>
<keyword evidence="24" id="KW-1185">Reference proteome</keyword>
<keyword evidence="11 21" id="KW-0067">ATP-binding</keyword>
<evidence type="ECO:0000256" key="9">
    <source>
        <dbReference type="ARBA" id="ARBA00022723"/>
    </source>
</evidence>
<dbReference type="SUPFAM" id="SSF56059">
    <property type="entry name" value="Glutathione synthetase ATP-binding domain-like"/>
    <property type="match status" value="1"/>
</dbReference>
<keyword evidence="7 18" id="KW-0963">Cytoplasm</keyword>
<dbReference type="PROSITE" id="PS00843">
    <property type="entry name" value="DALA_DALA_LIGASE_1"/>
    <property type="match status" value="1"/>
</dbReference>
<dbReference type="GO" id="GO:0005524">
    <property type="term" value="F:ATP binding"/>
    <property type="evidence" value="ECO:0007669"/>
    <property type="project" value="UniProtKB-UniRule"/>
</dbReference>
<dbReference type="Pfam" id="PF01820">
    <property type="entry name" value="Dala_Dala_lig_N"/>
    <property type="match status" value="1"/>
</dbReference>
<evidence type="ECO:0000256" key="4">
    <source>
        <dbReference type="ARBA" id="ARBA00004752"/>
    </source>
</evidence>
<dbReference type="GO" id="GO:0009252">
    <property type="term" value="P:peptidoglycan biosynthetic process"/>
    <property type="evidence" value="ECO:0007669"/>
    <property type="project" value="UniProtKB-UniRule"/>
</dbReference>
<comment type="catalytic activity">
    <reaction evidence="17 18">
        <text>2 D-alanine + ATP = D-alanyl-D-alanine + ADP + phosphate + H(+)</text>
        <dbReference type="Rhea" id="RHEA:11224"/>
        <dbReference type="ChEBI" id="CHEBI:15378"/>
        <dbReference type="ChEBI" id="CHEBI:30616"/>
        <dbReference type="ChEBI" id="CHEBI:43474"/>
        <dbReference type="ChEBI" id="CHEBI:57416"/>
        <dbReference type="ChEBI" id="CHEBI:57822"/>
        <dbReference type="ChEBI" id="CHEBI:456216"/>
        <dbReference type="EC" id="6.3.2.4"/>
    </reaction>
</comment>
<keyword evidence="16 18" id="KW-0961">Cell wall biogenesis/degradation</keyword>
<dbReference type="Proteomes" id="UP000501466">
    <property type="component" value="Chromosome"/>
</dbReference>
<dbReference type="UniPathway" id="UPA00219"/>
<dbReference type="InterPro" id="IPR011095">
    <property type="entry name" value="Dala_Dala_lig_C"/>
</dbReference>
<evidence type="ECO:0000256" key="19">
    <source>
        <dbReference type="PIRSR" id="PIRSR039102-1"/>
    </source>
</evidence>
<evidence type="ECO:0000313" key="24">
    <source>
        <dbReference type="Proteomes" id="UP000501466"/>
    </source>
</evidence>
<evidence type="ECO:0000256" key="16">
    <source>
        <dbReference type="ARBA" id="ARBA00023316"/>
    </source>
</evidence>
<accession>A0A6F8PLF5</accession>
<dbReference type="InterPro" id="IPR000291">
    <property type="entry name" value="D-Ala_lig_Van_CS"/>
</dbReference>
<evidence type="ECO:0000256" key="17">
    <source>
        <dbReference type="ARBA" id="ARBA00047614"/>
    </source>
</evidence>
<keyword evidence="15 20" id="KW-0464">Manganese</keyword>
<dbReference type="AlphaFoldDB" id="A0A6F8PLF5"/>
<comment type="similarity">
    <text evidence="5 18">Belongs to the D-alanine--D-alanine ligase family.</text>
</comment>
<feature type="active site" evidence="19">
    <location>
        <position position="291"/>
    </location>
</feature>
<keyword evidence="9 20" id="KW-0479">Metal-binding</keyword>
<organism evidence="23 24">
    <name type="scientific">Thiosulfativibrio zosterae</name>
    <dbReference type="NCBI Taxonomy" id="2675053"/>
    <lineage>
        <taxon>Bacteria</taxon>
        <taxon>Pseudomonadati</taxon>
        <taxon>Pseudomonadota</taxon>
        <taxon>Gammaproteobacteria</taxon>
        <taxon>Thiotrichales</taxon>
        <taxon>Piscirickettsiaceae</taxon>
        <taxon>Thiosulfativibrio</taxon>
    </lineage>
</organism>
<comment type="subcellular location">
    <subcellularLocation>
        <location evidence="3 18">Cytoplasm</location>
    </subcellularLocation>
</comment>
<dbReference type="FunFam" id="3.30.470.20:FF:000008">
    <property type="entry name" value="D-alanine--D-alanine ligase"/>
    <property type="match status" value="1"/>
</dbReference>
<dbReference type="InterPro" id="IPR013815">
    <property type="entry name" value="ATP_grasp_subdomain_1"/>
</dbReference>
<feature type="binding site" evidence="20">
    <location>
        <position position="280"/>
    </location>
    <ligand>
        <name>Mg(2+)</name>
        <dbReference type="ChEBI" id="CHEBI:18420"/>
        <label>2</label>
    </ligand>
</feature>
<feature type="active site" evidence="19">
    <location>
        <position position="160"/>
    </location>
</feature>
<dbReference type="InterPro" id="IPR011127">
    <property type="entry name" value="Dala_Dala_lig_N"/>
</dbReference>
<feature type="binding site" evidence="20">
    <location>
        <position position="267"/>
    </location>
    <ligand>
        <name>Mg(2+)</name>
        <dbReference type="ChEBI" id="CHEBI:18420"/>
        <label>1</label>
    </ligand>
</feature>
<sequence length="326" mass="35636">MSQALNDMIETSIDLKQSLGKVAVLMGGWAAERPISLKSGQAVTLALKAQGIDATACDVQCLEDVIKVTETFDRAFITLHGRWGEDGTVQALLDSLKFPYTGSGMAASAIAMDKLRTKWMWRGAGLPTPNFVLVSPTQPLNLTHFELEFPVIVKPIHEGSSIGMRKVNGLEALAEAVSYAQQFDSEILIEQWVTGREFTGAVLLGQALPLIELKTTHDFYDYEAKYFANDTQYLCPASLPDELVKTLPDMIIKAFEVVGAKDWGRVDFMLDQNMNPWLIEINTVPGMTDHSLVPMAAKAANISFEALVLKLISATLLPATTTSAKV</sequence>
<comment type="cofactor">
    <cofactor evidence="1">
        <name>Mn(2+)</name>
        <dbReference type="ChEBI" id="CHEBI:29035"/>
    </cofactor>
</comment>
<evidence type="ECO:0000256" key="6">
    <source>
        <dbReference type="ARBA" id="ARBA00012216"/>
    </source>
</evidence>
<dbReference type="PIRSF" id="PIRSF039102">
    <property type="entry name" value="Ddl/VanB"/>
    <property type="match status" value="1"/>
</dbReference>
<feature type="binding site" evidence="20">
    <location>
        <position position="282"/>
    </location>
    <ligand>
        <name>Mg(2+)</name>
        <dbReference type="ChEBI" id="CHEBI:18420"/>
        <label>2</label>
    </ligand>
</feature>
<evidence type="ECO:0000313" key="23">
    <source>
        <dbReference type="EMBL" id="BBP42932.1"/>
    </source>
</evidence>
<dbReference type="GO" id="GO:0046872">
    <property type="term" value="F:metal ion binding"/>
    <property type="evidence" value="ECO:0007669"/>
    <property type="project" value="UniProtKB-KW"/>
</dbReference>
<dbReference type="InterPro" id="IPR005905">
    <property type="entry name" value="D_ala_D_ala"/>
</dbReference>
<dbReference type="KEGG" id="tzo:THMIRHAT_06780"/>
<dbReference type="PROSITE" id="PS50975">
    <property type="entry name" value="ATP_GRASP"/>
    <property type="match status" value="1"/>
</dbReference>
<dbReference type="GO" id="GO:0008716">
    <property type="term" value="F:D-alanine-D-alanine ligase activity"/>
    <property type="evidence" value="ECO:0007669"/>
    <property type="project" value="UniProtKB-UniRule"/>
</dbReference>
<gene>
    <name evidence="23" type="primary">ddlB</name>
    <name evidence="18" type="synonym">ddl</name>
    <name evidence="23" type="ORF">THMIRHAT_06780</name>
</gene>
<evidence type="ECO:0000256" key="14">
    <source>
        <dbReference type="ARBA" id="ARBA00022984"/>
    </source>
</evidence>
<dbReference type="HAMAP" id="MF_00047">
    <property type="entry name" value="Dala_Dala_lig"/>
    <property type="match status" value="1"/>
</dbReference>
<evidence type="ECO:0000256" key="11">
    <source>
        <dbReference type="ARBA" id="ARBA00022840"/>
    </source>
</evidence>
<dbReference type="SUPFAM" id="SSF52440">
    <property type="entry name" value="PreATP-grasp domain"/>
    <property type="match status" value="1"/>
</dbReference>
<dbReference type="PANTHER" id="PTHR23132:SF23">
    <property type="entry name" value="D-ALANINE--D-ALANINE LIGASE B"/>
    <property type="match status" value="1"/>
</dbReference>
<evidence type="ECO:0000256" key="13">
    <source>
        <dbReference type="ARBA" id="ARBA00022960"/>
    </source>
</evidence>
<dbReference type="GO" id="GO:0008360">
    <property type="term" value="P:regulation of cell shape"/>
    <property type="evidence" value="ECO:0007669"/>
    <property type="project" value="UniProtKB-KW"/>
</dbReference>
<comment type="cofactor">
    <cofactor evidence="20">
        <name>Mg(2+)</name>
        <dbReference type="ChEBI" id="CHEBI:18420"/>
    </cofactor>
    <cofactor evidence="20">
        <name>Mn(2+)</name>
        <dbReference type="ChEBI" id="CHEBI:29035"/>
    </cofactor>
    <text evidence="20">Binds 2 magnesium or manganese ions per subunit.</text>
</comment>
<dbReference type="NCBIfam" id="TIGR01205">
    <property type="entry name" value="D_ala_D_alaTIGR"/>
    <property type="match status" value="1"/>
</dbReference>
<evidence type="ECO:0000256" key="1">
    <source>
        <dbReference type="ARBA" id="ARBA00001936"/>
    </source>
</evidence>
<evidence type="ECO:0000256" key="20">
    <source>
        <dbReference type="PIRSR" id="PIRSR039102-3"/>
    </source>
</evidence>
<reference evidence="24" key="1">
    <citation type="submission" date="2019-11" db="EMBL/GenBank/DDBJ databases">
        <title>Isolation and characterization of two novel species in the genus Thiomicrorhabdus.</title>
        <authorList>
            <person name="Mochizuki J."/>
            <person name="Kojima H."/>
            <person name="Fukui M."/>
        </authorList>
    </citation>
    <scope>NUCLEOTIDE SEQUENCE [LARGE SCALE GENOMIC DNA]</scope>
    <source>
        <strain evidence="24">AkT22</strain>
    </source>
</reference>
<evidence type="ECO:0000259" key="22">
    <source>
        <dbReference type="PROSITE" id="PS50975"/>
    </source>
</evidence>
<dbReference type="Gene3D" id="3.30.470.20">
    <property type="entry name" value="ATP-grasp fold, B domain"/>
    <property type="match status" value="1"/>
</dbReference>
<evidence type="ECO:0000256" key="10">
    <source>
        <dbReference type="ARBA" id="ARBA00022741"/>
    </source>
</evidence>
<evidence type="ECO:0000256" key="12">
    <source>
        <dbReference type="ARBA" id="ARBA00022842"/>
    </source>
</evidence>
<dbReference type="PROSITE" id="PS00844">
    <property type="entry name" value="DALA_DALA_LIGASE_2"/>
    <property type="match status" value="1"/>
</dbReference>
<feature type="active site" evidence="19">
    <location>
        <position position="32"/>
    </location>
</feature>
<comment type="function">
    <text evidence="2 18">Cell wall formation.</text>
</comment>
<comment type="pathway">
    <text evidence="4 18">Cell wall biogenesis; peptidoglycan biosynthesis.</text>
</comment>
<dbReference type="EC" id="6.3.2.4" evidence="6 18"/>
<evidence type="ECO:0000256" key="21">
    <source>
        <dbReference type="PROSITE-ProRule" id="PRU00409"/>
    </source>
</evidence>
<evidence type="ECO:0000256" key="2">
    <source>
        <dbReference type="ARBA" id="ARBA00003921"/>
    </source>
</evidence>
<protein>
    <recommendedName>
        <fullName evidence="6 18">D-alanine--D-alanine ligase</fullName>
        <ecNumber evidence="6 18">6.3.2.4</ecNumber>
    </recommendedName>
    <alternativeName>
        <fullName evidence="18">D-Ala-D-Ala ligase</fullName>
    </alternativeName>
    <alternativeName>
        <fullName evidence="18">D-alanylalanine synthetase</fullName>
    </alternativeName>
</protein>
<feature type="domain" description="ATP-grasp" evidence="22">
    <location>
        <begin position="118"/>
        <end position="313"/>
    </location>
</feature>
<evidence type="ECO:0000256" key="5">
    <source>
        <dbReference type="ARBA" id="ARBA00010871"/>
    </source>
</evidence>
<dbReference type="Pfam" id="PF07478">
    <property type="entry name" value="Dala_Dala_lig_C"/>
    <property type="match status" value="1"/>
</dbReference>
<name>A0A6F8PLF5_9GAMM</name>
<dbReference type="RefSeq" id="WP_173290783.1">
    <property type="nucleotide sequence ID" value="NZ_AP021888.1"/>
</dbReference>
<dbReference type="Gene3D" id="3.30.1490.20">
    <property type="entry name" value="ATP-grasp fold, A domain"/>
    <property type="match status" value="1"/>
</dbReference>
<feature type="binding site" evidence="20">
    <location>
        <position position="280"/>
    </location>
    <ligand>
        <name>Mg(2+)</name>
        <dbReference type="ChEBI" id="CHEBI:18420"/>
        <label>1</label>
    </ligand>
</feature>
<evidence type="ECO:0000256" key="18">
    <source>
        <dbReference type="HAMAP-Rule" id="MF_00047"/>
    </source>
</evidence>
<evidence type="ECO:0000256" key="3">
    <source>
        <dbReference type="ARBA" id="ARBA00004496"/>
    </source>
</evidence>
<dbReference type="Gene3D" id="3.40.50.20">
    <property type="match status" value="1"/>
</dbReference>
<keyword evidence="13 18" id="KW-0133">Cell shape</keyword>
<evidence type="ECO:0000256" key="8">
    <source>
        <dbReference type="ARBA" id="ARBA00022598"/>
    </source>
</evidence>
<proteinExistence type="inferred from homology"/>
<dbReference type="InterPro" id="IPR016185">
    <property type="entry name" value="PreATP-grasp_dom_sf"/>
</dbReference>
<evidence type="ECO:0000256" key="15">
    <source>
        <dbReference type="ARBA" id="ARBA00023211"/>
    </source>
</evidence>
<keyword evidence="14 18" id="KW-0573">Peptidoglycan synthesis</keyword>
<dbReference type="PANTHER" id="PTHR23132">
    <property type="entry name" value="D-ALANINE--D-ALANINE LIGASE"/>
    <property type="match status" value="1"/>
</dbReference>
<keyword evidence="8 18" id="KW-0436">Ligase</keyword>
<dbReference type="GO" id="GO:0005829">
    <property type="term" value="C:cytosol"/>
    <property type="evidence" value="ECO:0007669"/>
    <property type="project" value="TreeGrafter"/>
</dbReference>
<evidence type="ECO:0000256" key="7">
    <source>
        <dbReference type="ARBA" id="ARBA00022490"/>
    </source>
</evidence>
<dbReference type="GO" id="GO:0071555">
    <property type="term" value="P:cell wall organization"/>
    <property type="evidence" value="ECO:0007669"/>
    <property type="project" value="UniProtKB-KW"/>
</dbReference>
<dbReference type="EMBL" id="AP021888">
    <property type="protein sequence ID" value="BBP42932.1"/>
    <property type="molecule type" value="Genomic_DNA"/>
</dbReference>